<comment type="caution">
    <text evidence="2">The sequence shown here is derived from an EMBL/GenBank/DDBJ whole genome shotgun (WGS) entry which is preliminary data.</text>
</comment>
<dbReference type="RefSeq" id="WP_164191202.1">
    <property type="nucleotide sequence ID" value="NZ_JAAGMR010000242.1"/>
</dbReference>
<name>A0A7K3QWE9_9ACTN</name>
<gene>
    <name evidence="2" type="ORF">G3I21_21585</name>
</gene>
<evidence type="ECO:0000313" key="3">
    <source>
        <dbReference type="Proteomes" id="UP000470520"/>
    </source>
</evidence>
<feature type="transmembrane region" description="Helical" evidence="1">
    <location>
        <begin position="30"/>
        <end position="51"/>
    </location>
</feature>
<dbReference type="EMBL" id="JAAGMR010000242">
    <property type="protein sequence ID" value="NEB94244.1"/>
    <property type="molecule type" value="Genomic_DNA"/>
</dbReference>
<keyword evidence="1" id="KW-0472">Membrane</keyword>
<accession>A0A7K3QWE9</accession>
<feature type="transmembrane region" description="Helical" evidence="1">
    <location>
        <begin position="7"/>
        <end position="24"/>
    </location>
</feature>
<protein>
    <submittedName>
        <fullName evidence="2">Uncharacterized protein</fullName>
    </submittedName>
</protein>
<dbReference type="AlphaFoldDB" id="A0A7K3QWE9"/>
<keyword evidence="1" id="KW-0812">Transmembrane</keyword>
<reference evidence="2 3" key="1">
    <citation type="submission" date="2020-01" db="EMBL/GenBank/DDBJ databases">
        <title>Insect and environment-associated Actinomycetes.</title>
        <authorList>
            <person name="Currrie C."/>
            <person name="Chevrette M."/>
            <person name="Carlson C."/>
            <person name="Stubbendieck R."/>
            <person name="Wendt-Pienkowski E."/>
        </authorList>
    </citation>
    <scope>NUCLEOTIDE SEQUENCE [LARGE SCALE GENOMIC DNA]</scope>
    <source>
        <strain evidence="2 3">SID7754</strain>
    </source>
</reference>
<organism evidence="2 3">
    <name type="scientific">Streptomyces bauhiniae</name>
    <dbReference type="NCBI Taxonomy" id="2340725"/>
    <lineage>
        <taxon>Bacteria</taxon>
        <taxon>Bacillati</taxon>
        <taxon>Actinomycetota</taxon>
        <taxon>Actinomycetes</taxon>
        <taxon>Kitasatosporales</taxon>
        <taxon>Streptomycetaceae</taxon>
        <taxon>Streptomyces</taxon>
    </lineage>
</organism>
<proteinExistence type="predicted"/>
<sequence>MPKPLKLLIVATCCSTAGLILNIVDAGLSPLVLLMSFFWAVMATTTIWLVIKDRRRPT</sequence>
<evidence type="ECO:0000256" key="1">
    <source>
        <dbReference type="SAM" id="Phobius"/>
    </source>
</evidence>
<dbReference type="Proteomes" id="UP000470520">
    <property type="component" value="Unassembled WGS sequence"/>
</dbReference>
<evidence type="ECO:0000313" key="2">
    <source>
        <dbReference type="EMBL" id="NEB94244.1"/>
    </source>
</evidence>
<keyword evidence="1" id="KW-1133">Transmembrane helix</keyword>